<dbReference type="PANTHER" id="PTHR43218">
    <property type="entry name" value="PHOSPHORIBOSYLTRANSFERASE-RELATED"/>
    <property type="match status" value="1"/>
</dbReference>
<proteinExistence type="predicted"/>
<dbReference type="KEGG" id="dps:DP1516"/>
<dbReference type="CDD" id="cd06223">
    <property type="entry name" value="PRTases_typeI"/>
    <property type="match status" value="1"/>
</dbReference>
<dbReference type="EMBL" id="CR522870">
    <property type="protein sequence ID" value="CAG36245.1"/>
    <property type="molecule type" value="Genomic_DNA"/>
</dbReference>
<dbReference type="NCBIfam" id="NF005592">
    <property type="entry name" value="PRK07322.1"/>
    <property type="match status" value="1"/>
</dbReference>
<evidence type="ECO:0000259" key="1">
    <source>
        <dbReference type="Pfam" id="PF00156"/>
    </source>
</evidence>
<dbReference type="InterPro" id="IPR000836">
    <property type="entry name" value="PRTase_dom"/>
</dbReference>
<dbReference type="Gene3D" id="3.40.50.2020">
    <property type="match status" value="1"/>
</dbReference>
<dbReference type="OrthoDB" id="9803963at2"/>
<feature type="domain" description="Phosphoribosyltransferase" evidence="1">
    <location>
        <begin position="53"/>
        <end position="163"/>
    </location>
</feature>
<name>Q6AN29_DESPS</name>
<gene>
    <name evidence="2" type="ordered locus">DP1516</name>
</gene>
<dbReference type="eggNOG" id="COG0503">
    <property type="taxonomic scope" value="Bacteria"/>
</dbReference>
<dbReference type="PANTHER" id="PTHR43218:SF1">
    <property type="entry name" value="PHOSPHORIBOSYLTRANSFERASE"/>
    <property type="match status" value="1"/>
</dbReference>
<dbReference type="InterPro" id="IPR029057">
    <property type="entry name" value="PRTase-like"/>
</dbReference>
<reference evidence="3" key="1">
    <citation type="journal article" date="2004" name="Environ. Microbiol.">
        <title>The genome of Desulfotalea psychrophila, a sulfate-reducing bacterium from permanently cold Arctic sediments.</title>
        <authorList>
            <person name="Rabus R."/>
            <person name="Ruepp A."/>
            <person name="Frickey T."/>
            <person name="Rattei T."/>
            <person name="Fartmann B."/>
            <person name="Stark M."/>
            <person name="Bauer M."/>
            <person name="Zibat A."/>
            <person name="Lombardot T."/>
            <person name="Becker I."/>
            <person name="Amann J."/>
            <person name="Gellner K."/>
            <person name="Teeling H."/>
            <person name="Leuschner W.D."/>
            <person name="Gloeckner F.-O."/>
            <person name="Lupas A.N."/>
            <person name="Amann R."/>
            <person name="Klenk H.-P."/>
        </authorList>
    </citation>
    <scope>NUCLEOTIDE SEQUENCE [LARGE SCALE GENOMIC DNA]</scope>
    <source>
        <strain evidence="3">DSM 12343 / LSv54</strain>
    </source>
</reference>
<keyword evidence="3" id="KW-1185">Reference proteome</keyword>
<organism evidence="2 3">
    <name type="scientific">Desulfotalea psychrophila (strain LSv54 / DSM 12343)</name>
    <dbReference type="NCBI Taxonomy" id="177439"/>
    <lineage>
        <taxon>Bacteria</taxon>
        <taxon>Pseudomonadati</taxon>
        <taxon>Thermodesulfobacteriota</taxon>
        <taxon>Desulfobulbia</taxon>
        <taxon>Desulfobulbales</taxon>
        <taxon>Desulfocapsaceae</taxon>
        <taxon>Desulfotalea</taxon>
    </lineage>
</organism>
<accession>Q6AN29</accession>
<dbReference type="STRING" id="177439.DP1516"/>
<dbReference type="RefSeq" id="WP_011188757.1">
    <property type="nucleotide sequence ID" value="NC_006138.1"/>
</dbReference>
<evidence type="ECO:0000313" key="3">
    <source>
        <dbReference type="Proteomes" id="UP000000602"/>
    </source>
</evidence>
<dbReference type="Pfam" id="PF00156">
    <property type="entry name" value="Pribosyltran"/>
    <property type="match status" value="1"/>
</dbReference>
<dbReference type="AlphaFoldDB" id="Q6AN29"/>
<sequence length="182" mass="19362">MQEIYKLEVAGLSRELPIVPISETLAIASFVIMGDTEMVSAVSPVLAEKLPEFDILVTAEAKGIPLICEMARILGLARYCVARKSVKGYMLDPVIDEVQSITTAHRQILCLDGKDAAAIKGKRVVLVDDVISTGGSLVALESLVNSVGGTIVAKAAILAEGDAIGREDIIYLQELPLFPIEG</sequence>
<dbReference type="GO" id="GO:0016757">
    <property type="term" value="F:glycosyltransferase activity"/>
    <property type="evidence" value="ECO:0007669"/>
    <property type="project" value="UniProtKB-KW"/>
</dbReference>
<dbReference type="SUPFAM" id="SSF53271">
    <property type="entry name" value="PRTase-like"/>
    <property type="match status" value="1"/>
</dbReference>
<dbReference type="Proteomes" id="UP000000602">
    <property type="component" value="Chromosome"/>
</dbReference>
<evidence type="ECO:0000313" key="2">
    <source>
        <dbReference type="EMBL" id="CAG36245.1"/>
    </source>
</evidence>
<keyword evidence="2" id="KW-0328">Glycosyltransferase</keyword>
<keyword evidence="2" id="KW-0808">Transferase</keyword>
<dbReference type="HOGENOM" id="CLU_073912_1_0_7"/>
<protein>
    <submittedName>
        <fullName evidence="2">Related to adenine phosphoribosyltransferase</fullName>
    </submittedName>
</protein>